<reference evidence="1 2" key="1">
    <citation type="journal article" date="2016" name="Nat. Commun.">
        <title>Thousands of microbial genomes shed light on interconnected biogeochemical processes in an aquifer system.</title>
        <authorList>
            <person name="Anantharaman K."/>
            <person name="Brown C.T."/>
            <person name="Hug L.A."/>
            <person name="Sharon I."/>
            <person name="Castelle C.J."/>
            <person name="Probst A.J."/>
            <person name="Thomas B.C."/>
            <person name="Singh A."/>
            <person name="Wilkins M.J."/>
            <person name="Karaoz U."/>
            <person name="Brodie E.L."/>
            <person name="Williams K.H."/>
            <person name="Hubbard S.S."/>
            <person name="Banfield J.F."/>
        </authorList>
    </citation>
    <scope>NUCLEOTIDE SEQUENCE [LARGE SCALE GENOMIC DNA]</scope>
</reference>
<dbReference type="Proteomes" id="UP000179057">
    <property type="component" value="Unassembled WGS sequence"/>
</dbReference>
<sequence>MFGIKLFGTSSYLGVDIGTTSIKIAEIGKGGHGPELQNYGILESYGHLERVNNAIQTSALKIMEADTIQLLKTLIKHSNFKSRDAIASLPSFAAFITLFEMPQMNDADIAKTMQFQIGQYIPLPLTEVSIDWLKVGERQDDQGFVKEQILLVSIPNETIEKYQRIFAAAGLRLRAIEIESLALLRSVSDANMPPTMVVDIGSRSTNIAVVDKGNLRYNFQTDMSGAGITQALAGGLGIKIRRAEKLKRERGILGGSESELSTLMMPFVDAILNEVKRVKTKYEQSFGTVVTQVILAGGGSKMPGLAPYAQEQLGLPIVIADPFQKIHYPAALEPIVRDLGPSFAISIGLGIKEFVEAHPAV</sequence>
<protein>
    <recommendedName>
        <fullName evidence="3">SHS2 domain-containing protein</fullName>
    </recommendedName>
</protein>
<evidence type="ECO:0000313" key="1">
    <source>
        <dbReference type="EMBL" id="OGM94240.1"/>
    </source>
</evidence>
<dbReference type="AlphaFoldDB" id="A0A1F8E0I6"/>
<proteinExistence type="predicted"/>
<dbReference type="Pfam" id="PF11104">
    <property type="entry name" value="PilM_2"/>
    <property type="match status" value="1"/>
</dbReference>
<dbReference type="PANTHER" id="PTHR32432">
    <property type="entry name" value="CELL DIVISION PROTEIN FTSA-RELATED"/>
    <property type="match status" value="1"/>
</dbReference>
<dbReference type="CDD" id="cd24049">
    <property type="entry name" value="ASKHA_NBD_PilM"/>
    <property type="match status" value="1"/>
</dbReference>
<dbReference type="InterPro" id="IPR043129">
    <property type="entry name" value="ATPase_NBD"/>
</dbReference>
<dbReference type="SUPFAM" id="SSF53067">
    <property type="entry name" value="Actin-like ATPase domain"/>
    <property type="match status" value="2"/>
</dbReference>
<dbReference type="NCBIfam" id="TIGR01175">
    <property type="entry name" value="pilM"/>
    <property type="match status" value="1"/>
</dbReference>
<gene>
    <name evidence="1" type="ORF">A2610_02980</name>
</gene>
<dbReference type="PANTHER" id="PTHR32432:SF3">
    <property type="entry name" value="ETHANOLAMINE UTILIZATION PROTEIN EUTJ"/>
    <property type="match status" value="1"/>
</dbReference>
<evidence type="ECO:0000313" key="2">
    <source>
        <dbReference type="Proteomes" id="UP000179057"/>
    </source>
</evidence>
<dbReference type="PIRSF" id="PIRSF019169">
    <property type="entry name" value="PilM"/>
    <property type="match status" value="1"/>
</dbReference>
<comment type="caution">
    <text evidence="1">The sequence shown here is derived from an EMBL/GenBank/DDBJ whole genome shotgun (WGS) entry which is preliminary data.</text>
</comment>
<dbReference type="Gene3D" id="3.30.420.40">
    <property type="match status" value="2"/>
</dbReference>
<evidence type="ECO:0008006" key="3">
    <source>
        <dbReference type="Google" id="ProtNLM"/>
    </source>
</evidence>
<name>A0A1F8E0I6_9BACT</name>
<dbReference type="InterPro" id="IPR050696">
    <property type="entry name" value="FtsA/MreB"/>
</dbReference>
<dbReference type="Gene3D" id="3.30.1490.300">
    <property type="match status" value="1"/>
</dbReference>
<accession>A0A1F8E0I6</accession>
<dbReference type="EMBL" id="MGIV01000014">
    <property type="protein sequence ID" value="OGM94240.1"/>
    <property type="molecule type" value="Genomic_DNA"/>
</dbReference>
<dbReference type="InterPro" id="IPR005883">
    <property type="entry name" value="PilM"/>
</dbReference>
<organism evidence="1 2">
    <name type="scientific">Candidatus Wolfebacteria bacterium RIFOXYD1_FULL_48_65</name>
    <dbReference type="NCBI Taxonomy" id="1802561"/>
    <lineage>
        <taxon>Bacteria</taxon>
        <taxon>Candidatus Wolfeibacteriota</taxon>
    </lineage>
</organism>